<name>A0A6J4VEF0_9BACT</name>
<dbReference type="AlphaFoldDB" id="A0A6J4VEF0"/>
<accession>A0A6J4VEF0</accession>
<sequence>MPGPSAEAFFAALERTDRDDAPLPTRAGFGSTPSSTRTNGWLPGGARSGAYDLNVDA</sequence>
<proteinExistence type="predicted"/>
<reference evidence="2" key="1">
    <citation type="submission" date="2020-02" db="EMBL/GenBank/DDBJ databases">
        <authorList>
            <person name="Meier V. D."/>
        </authorList>
    </citation>
    <scope>NUCLEOTIDE SEQUENCE</scope>
    <source>
        <strain evidence="2">AVDCRST_MAG19</strain>
    </source>
</reference>
<gene>
    <name evidence="2" type="ORF">AVDCRST_MAG19-3222</name>
</gene>
<dbReference type="EMBL" id="CADCWL010000174">
    <property type="protein sequence ID" value="CAA9574917.1"/>
    <property type="molecule type" value="Genomic_DNA"/>
</dbReference>
<feature type="region of interest" description="Disordered" evidence="1">
    <location>
        <begin position="14"/>
        <end position="57"/>
    </location>
</feature>
<protein>
    <submittedName>
        <fullName evidence="2">Uncharacterized protein</fullName>
    </submittedName>
</protein>
<evidence type="ECO:0000256" key="1">
    <source>
        <dbReference type="SAM" id="MobiDB-lite"/>
    </source>
</evidence>
<organism evidence="2">
    <name type="scientific">uncultured Thermomicrobiales bacterium</name>
    <dbReference type="NCBI Taxonomy" id="1645740"/>
    <lineage>
        <taxon>Bacteria</taxon>
        <taxon>Pseudomonadati</taxon>
        <taxon>Thermomicrobiota</taxon>
        <taxon>Thermomicrobia</taxon>
        <taxon>Thermomicrobiales</taxon>
        <taxon>environmental samples</taxon>
    </lineage>
</organism>
<evidence type="ECO:0000313" key="2">
    <source>
        <dbReference type="EMBL" id="CAA9574917.1"/>
    </source>
</evidence>